<accession>A0A383AAM7</accession>
<protein>
    <submittedName>
        <fullName evidence="1">Uncharacterized protein</fullName>
    </submittedName>
</protein>
<dbReference type="AlphaFoldDB" id="A0A383AAM7"/>
<gene>
    <name evidence="1" type="ORF">METZ01_LOCUS457568</name>
</gene>
<feature type="non-terminal residue" evidence="1">
    <location>
        <position position="1"/>
    </location>
</feature>
<organism evidence="1">
    <name type="scientific">marine metagenome</name>
    <dbReference type="NCBI Taxonomy" id="408172"/>
    <lineage>
        <taxon>unclassified sequences</taxon>
        <taxon>metagenomes</taxon>
        <taxon>ecological metagenomes</taxon>
    </lineage>
</organism>
<proteinExistence type="predicted"/>
<name>A0A383AAM7_9ZZZZ</name>
<sequence length="40" mass="4315">VFSNNKLLVLQPYPTTQVFCIGVLQSLVGDVNSAYAQMVG</sequence>
<evidence type="ECO:0000313" key="1">
    <source>
        <dbReference type="EMBL" id="SVE04714.1"/>
    </source>
</evidence>
<dbReference type="EMBL" id="UINC01190517">
    <property type="protein sequence ID" value="SVE04714.1"/>
    <property type="molecule type" value="Genomic_DNA"/>
</dbReference>
<reference evidence="1" key="1">
    <citation type="submission" date="2018-05" db="EMBL/GenBank/DDBJ databases">
        <authorList>
            <person name="Lanie J.A."/>
            <person name="Ng W.-L."/>
            <person name="Kazmierczak K.M."/>
            <person name="Andrzejewski T.M."/>
            <person name="Davidsen T.M."/>
            <person name="Wayne K.J."/>
            <person name="Tettelin H."/>
            <person name="Glass J.I."/>
            <person name="Rusch D."/>
            <person name="Podicherti R."/>
            <person name="Tsui H.-C.T."/>
            <person name="Winkler M.E."/>
        </authorList>
    </citation>
    <scope>NUCLEOTIDE SEQUENCE</scope>
</reference>